<organism evidence="1 2">
    <name type="scientific">Meyerozyma guilliermondii (strain ATCC 6260 / CBS 566 / DSM 6381 / JCM 1539 / NBRC 10279 / NRRL Y-324)</name>
    <name type="common">Yeast</name>
    <name type="synonym">Candida guilliermondii</name>
    <dbReference type="NCBI Taxonomy" id="294746"/>
    <lineage>
        <taxon>Eukaryota</taxon>
        <taxon>Fungi</taxon>
        <taxon>Dikarya</taxon>
        <taxon>Ascomycota</taxon>
        <taxon>Saccharomycotina</taxon>
        <taxon>Pichiomycetes</taxon>
        <taxon>Debaryomycetaceae</taxon>
        <taxon>Meyerozyma</taxon>
    </lineage>
</organism>
<reference evidence="1 2" key="1">
    <citation type="journal article" date="2009" name="Nature">
        <title>Evolution of pathogenicity and sexual reproduction in eight Candida genomes.</title>
        <authorList>
            <person name="Butler G."/>
            <person name="Rasmussen M.D."/>
            <person name="Lin M.F."/>
            <person name="Santos M.A."/>
            <person name="Sakthikumar S."/>
            <person name="Munro C.A."/>
            <person name="Rheinbay E."/>
            <person name="Grabherr M."/>
            <person name="Forche A."/>
            <person name="Reedy J.L."/>
            <person name="Agrafioti I."/>
            <person name="Arnaud M.B."/>
            <person name="Bates S."/>
            <person name="Brown A.J."/>
            <person name="Brunke S."/>
            <person name="Costanzo M.C."/>
            <person name="Fitzpatrick D.A."/>
            <person name="de Groot P.W."/>
            <person name="Harris D."/>
            <person name="Hoyer L.L."/>
            <person name="Hube B."/>
            <person name="Klis F.M."/>
            <person name="Kodira C."/>
            <person name="Lennard N."/>
            <person name="Logue M.E."/>
            <person name="Martin R."/>
            <person name="Neiman A.M."/>
            <person name="Nikolaou E."/>
            <person name="Quail M.A."/>
            <person name="Quinn J."/>
            <person name="Santos M.C."/>
            <person name="Schmitzberger F.F."/>
            <person name="Sherlock G."/>
            <person name="Shah P."/>
            <person name="Silverstein K.A."/>
            <person name="Skrzypek M.S."/>
            <person name="Soll D."/>
            <person name="Staggs R."/>
            <person name="Stansfield I."/>
            <person name="Stumpf M.P."/>
            <person name="Sudbery P.E."/>
            <person name="Srikantha T."/>
            <person name="Zeng Q."/>
            <person name="Berman J."/>
            <person name="Berriman M."/>
            <person name="Heitman J."/>
            <person name="Gow N.A."/>
            <person name="Lorenz M.C."/>
            <person name="Birren B.W."/>
            <person name="Kellis M."/>
            <person name="Cuomo C.A."/>
        </authorList>
    </citation>
    <scope>NUCLEOTIDE SEQUENCE [LARGE SCALE GENOMIC DNA]</scope>
    <source>
        <strain evidence="2">ATCC 6260 / CBS 566 / DSM 6381 / JCM 1539 / NBRC 10279 / NRRL Y-324</strain>
    </source>
</reference>
<dbReference type="OMA" id="YERIVWR"/>
<protein>
    <submittedName>
        <fullName evidence="1">Uncharacterized protein</fullName>
    </submittedName>
</protein>
<dbReference type="VEuPathDB" id="FungiDB:PGUG_02364"/>
<dbReference type="OrthoDB" id="4005225at2759"/>
<dbReference type="InParanoid" id="A5DGG3"/>
<dbReference type="KEGG" id="pgu:PGUG_02364"/>
<keyword evidence="2" id="KW-1185">Reference proteome</keyword>
<sequence>MILSRVQARNLQLLGSRRLTSLHVRLFSFKNDDGVSLADALNLLSPQNDHKPVDYSPSLIDNLRHGPVNEKFSKQAPSEQFKMPASDTKKHLDHLLAGLNVFTTHTMSNYELLTSPQHVVSKYIKGLEDEAVIIAIAKLFYFQDKLTFPVLFDLVLNKNLLHLEKLPVDVNRLSPEALPYWPEESFLRWNVIMLKKYYDQKKPLQIVKNLKEHFEKSYLPSIQQGTISPFYERIIWKFHHEYFKSQTNNSGLRSIKSEILLWEATNDNYTLAVKLSKDKQLVPLQRIIFEICSSVSQQNNLSRSDQVRIVGQLKHISIKNKLHALHLPDKFGTGERDMVTQQVCSSMEKLLITVAGIEELLKKVRNLRDSSTPNEEWIFMPA</sequence>
<dbReference type="GeneID" id="5126458"/>
<dbReference type="RefSeq" id="XP_001484635.2">
    <property type="nucleotide sequence ID" value="XM_001484585.1"/>
</dbReference>
<dbReference type="EMBL" id="CH408157">
    <property type="protein sequence ID" value="EDK38266.2"/>
    <property type="molecule type" value="Genomic_DNA"/>
</dbReference>
<proteinExistence type="predicted"/>
<accession>A5DGG3</accession>
<gene>
    <name evidence="1" type="ORF">PGUG_02364</name>
</gene>
<dbReference type="Proteomes" id="UP000001997">
    <property type="component" value="Unassembled WGS sequence"/>
</dbReference>
<evidence type="ECO:0000313" key="1">
    <source>
        <dbReference type="EMBL" id="EDK38266.2"/>
    </source>
</evidence>
<name>A5DGG3_PICGU</name>
<dbReference type="HOGENOM" id="CLU_715708_0_0_1"/>
<dbReference type="AlphaFoldDB" id="A5DGG3"/>
<dbReference type="eggNOG" id="ENOG502RPUT">
    <property type="taxonomic scope" value="Eukaryota"/>
</dbReference>
<evidence type="ECO:0000313" key="2">
    <source>
        <dbReference type="Proteomes" id="UP000001997"/>
    </source>
</evidence>